<sequence length="50" mass="5779">MEASKMVFVLGEFFGLFGLRRSCFYKGKKSRKTQKIVFPTQVNFKIKGSL</sequence>
<proteinExistence type="predicted"/>
<keyword evidence="2" id="KW-1185">Reference proteome</keyword>
<evidence type="ECO:0000313" key="2">
    <source>
        <dbReference type="Proteomes" id="UP000295416"/>
    </source>
</evidence>
<gene>
    <name evidence="1" type="ORF">EV207_1461</name>
</gene>
<comment type="caution">
    <text evidence="1">The sequence shown here is derived from an EMBL/GenBank/DDBJ whole genome shotgun (WGS) entry which is preliminary data.</text>
</comment>
<organism evidence="1 2">
    <name type="scientific">Scopulibacillus darangshiensis</name>
    <dbReference type="NCBI Taxonomy" id="442528"/>
    <lineage>
        <taxon>Bacteria</taxon>
        <taxon>Bacillati</taxon>
        <taxon>Bacillota</taxon>
        <taxon>Bacilli</taxon>
        <taxon>Bacillales</taxon>
        <taxon>Sporolactobacillaceae</taxon>
        <taxon>Scopulibacillus</taxon>
    </lineage>
</organism>
<dbReference type="AlphaFoldDB" id="A0A4R2NI36"/>
<name>A0A4R2NI36_9BACL</name>
<reference evidence="1 2" key="1">
    <citation type="submission" date="2019-03" db="EMBL/GenBank/DDBJ databases">
        <title>Genomic Encyclopedia of Type Strains, Phase IV (KMG-IV): sequencing the most valuable type-strain genomes for metagenomic binning, comparative biology and taxonomic classification.</title>
        <authorList>
            <person name="Goeker M."/>
        </authorList>
    </citation>
    <scope>NUCLEOTIDE SEQUENCE [LARGE SCALE GENOMIC DNA]</scope>
    <source>
        <strain evidence="1 2">DSM 19377</strain>
    </source>
</reference>
<accession>A0A4R2NI36</accession>
<dbReference type="Proteomes" id="UP000295416">
    <property type="component" value="Unassembled WGS sequence"/>
</dbReference>
<protein>
    <submittedName>
        <fullName evidence="1">Uncharacterized protein</fullName>
    </submittedName>
</protein>
<evidence type="ECO:0000313" key="1">
    <source>
        <dbReference type="EMBL" id="TCP21051.1"/>
    </source>
</evidence>
<dbReference type="EMBL" id="SLXK01000046">
    <property type="protein sequence ID" value="TCP21051.1"/>
    <property type="molecule type" value="Genomic_DNA"/>
</dbReference>